<gene>
    <name evidence="4" type="ORF">GJB61_04080</name>
</gene>
<feature type="compositionally biased region" description="Low complexity" evidence="1">
    <location>
        <begin position="1046"/>
        <end position="1074"/>
    </location>
</feature>
<evidence type="ECO:0000313" key="5">
    <source>
        <dbReference type="Proteomes" id="UP000463051"/>
    </source>
</evidence>
<dbReference type="CDD" id="cd00063">
    <property type="entry name" value="FN3"/>
    <property type="match status" value="1"/>
</dbReference>
<evidence type="ECO:0000256" key="1">
    <source>
        <dbReference type="SAM" id="MobiDB-lite"/>
    </source>
</evidence>
<dbReference type="Gene3D" id="2.60.40.10">
    <property type="entry name" value="Immunoglobulins"/>
    <property type="match status" value="1"/>
</dbReference>
<evidence type="ECO:0008006" key="6">
    <source>
        <dbReference type="Google" id="ProtNLM"/>
    </source>
</evidence>
<evidence type="ECO:0000259" key="2">
    <source>
        <dbReference type="PROSITE" id="PS50853"/>
    </source>
</evidence>
<dbReference type="SMART" id="SM00060">
    <property type="entry name" value="FN3"/>
    <property type="match status" value="6"/>
</dbReference>
<dbReference type="SUPFAM" id="SSF49265">
    <property type="entry name" value="Fibronectin type III"/>
    <property type="match status" value="2"/>
</dbReference>
<dbReference type="Pfam" id="PF00041">
    <property type="entry name" value="fn3"/>
    <property type="match status" value="1"/>
</dbReference>
<evidence type="ECO:0000313" key="4">
    <source>
        <dbReference type="EMBL" id="MRN52170.1"/>
    </source>
</evidence>
<protein>
    <recommendedName>
        <fullName evidence="6">S-layer homology domain-containing protein</fullName>
    </recommendedName>
</protein>
<sequence length="1488" mass="152158">MIILFLEVDVMWRVVNKCALLSLIWLFFIFATGLGVNITHVYAISSGTGDGTYDFGGVLGSTDSNGAGFRKLGDKWGVSNAIDVSGTQLYSTNSVLGGSATTVIKAEGGTVNRQFTFKDLGISSYNSSRTLEVFDVVLKDSSGAQIGSVKSLTSSPYLLTTAITQISTLLNSGVPFNIDNVASITITSKYSTSAQTDLNFENITVSNIGVNDTIAPVLSATSSSAITHTTATLNFTSDEAGTYYYMVYAAGDAAPNAVTVAAQGSAVAKGTASAVAAMNTAIATGLTALTDYKAYVIVKDAAGNTSAVQAIPFTTSAVPDVTAPVLSASSASAITHTTATLNFTSDEAGTYYYLVYAAGDVAPNAVTVAAQGSAVAKGTASAVAAMNTAIATGLTALTDYKAYVIVKDAAGNTSAVQAIPFTTSAVPDVTAPVLSASSASAITHTTATLNFTSDEAGTYYYLVYAAGDVAPNAVTVAAQGSAVAKGTASAVAAANTANATGLTALTDYKAYVMVKDAAGNTSTVQAIPFTTSAAPDITAPVLSAASSSAITHTTAMLNFTSDEAGIYYYLVYAAEDAAPNAVTVAAQGSAAAKGTASAVAAANTANATGLTALTDYKAYVMVKDAAGNTSAVQAIPFTTSAAPDITAPVLSAASSSAITHTTAMLNFTSDEAGIYYYLVYAAEDAAPNAVTVAAQGSAAAKGTASAVAAANTANATGLTALTDYKAYVMVKDAAGNTSAVQAIPFTTSAAPDITAPVLSAASSSAITHTAATLNFTSDEAGTYYYMVYAAGDAAPNAFTVAAQGTAVAKGTASAVAAANTANATGLTALTDYKAYAIVKDAAGNTSTVQAIPFTTSAAPDVTAPVASVTSAVIPNTTDVTTAQSTEAGTLYLVLDGANITTVSAAEDAVMRGIAKKTSGVSANTATSISTVGLVNGTYRVISADAAGNISAKSTNTITIVTSIVLPPTDVIAIAGNEQATIIFNLPVGDGASTITAYEVTSSPGNITVMGTSSPITVMGLSNGTAYTFTVKAINNTGGSAVSAVSNTVTPRSTSTTTTTTTNNSSTPTPAGNSTIGQVLVNGKLENFSTEITTKVKEQTVTTVSIDSKKLEDELGAESQAVITIMINNNSDVAIAELDGQLVKNMEQKQAVFEIKTLDATYTLPAKQINITAILEQLGKGAQLQDIKIQIEISKPNTDTMAAVNTMAAKEKVTVVASPLNFGVKAIFGETTIDVSKFNAYVERKMVIPDNVDPGKITTAVVLDPDGTVRHVPTKVIKIDGKYFVEVNSLTNSTYVIIWHPLEFEDVAQHWAKDVVNDMGSRMVISGSGVDRFDPNQEITRAEFAAILVRGLGLKLANSSSSFADVKSVDWYSGAIQTAYEYNLISGFEDGTFRPMDKITREQAMTIVAKAMGITGIGVSLQTKEAEELLSPFVDASIASEWAKNSIADCLQAGIVAGRNNTHLAPKAHILKAEAATIVQRLLQESELI</sequence>
<feature type="domain" description="SLH" evidence="3">
    <location>
        <begin position="1429"/>
        <end position="1488"/>
    </location>
</feature>
<feature type="domain" description="SLH" evidence="3">
    <location>
        <begin position="1298"/>
        <end position="1357"/>
    </location>
</feature>
<dbReference type="InterPro" id="IPR001119">
    <property type="entry name" value="SLH_dom"/>
</dbReference>
<reference evidence="4 5" key="1">
    <citation type="submission" date="2019-11" db="EMBL/GenBank/DDBJ databases">
        <title>Paenibacillus monticola sp. nov., a novel PGPR strain isolated from mountain sample in China.</title>
        <authorList>
            <person name="Zhao Q."/>
            <person name="Li H.-P."/>
            <person name="Zhang J.-L."/>
        </authorList>
    </citation>
    <scope>NUCLEOTIDE SEQUENCE [LARGE SCALE GENOMIC DNA]</scope>
    <source>
        <strain evidence="4 5">LC-T2</strain>
    </source>
</reference>
<dbReference type="PANTHER" id="PTHR43308">
    <property type="entry name" value="OUTER MEMBRANE PROTEIN ALPHA-RELATED"/>
    <property type="match status" value="1"/>
</dbReference>
<proteinExistence type="predicted"/>
<feature type="domain" description="Fibronectin type-III" evidence="2">
    <location>
        <begin position="966"/>
        <end position="1052"/>
    </location>
</feature>
<dbReference type="Pfam" id="PF00395">
    <property type="entry name" value="SLH"/>
    <property type="match status" value="3"/>
</dbReference>
<evidence type="ECO:0000259" key="3">
    <source>
        <dbReference type="PROSITE" id="PS51272"/>
    </source>
</evidence>
<feature type="region of interest" description="Disordered" evidence="1">
    <location>
        <begin position="1046"/>
        <end position="1075"/>
    </location>
</feature>
<dbReference type="InterPro" id="IPR051465">
    <property type="entry name" value="Cell_Envelope_Struct_Comp"/>
</dbReference>
<dbReference type="EMBL" id="WJXB01000001">
    <property type="protein sequence ID" value="MRN52170.1"/>
    <property type="molecule type" value="Genomic_DNA"/>
</dbReference>
<feature type="domain" description="SLH" evidence="3">
    <location>
        <begin position="1358"/>
        <end position="1421"/>
    </location>
</feature>
<name>A0A7X2H2I0_9BACL</name>
<accession>A0A7X2H2I0</accession>
<dbReference type="PROSITE" id="PS50853">
    <property type="entry name" value="FN3"/>
    <property type="match status" value="1"/>
</dbReference>
<dbReference type="InterPro" id="IPR036116">
    <property type="entry name" value="FN3_sf"/>
</dbReference>
<dbReference type="InterPro" id="IPR003961">
    <property type="entry name" value="FN3_dom"/>
</dbReference>
<organism evidence="4 5">
    <name type="scientific">Paenibacillus monticola</name>
    <dbReference type="NCBI Taxonomy" id="2666075"/>
    <lineage>
        <taxon>Bacteria</taxon>
        <taxon>Bacillati</taxon>
        <taxon>Bacillota</taxon>
        <taxon>Bacilli</taxon>
        <taxon>Bacillales</taxon>
        <taxon>Paenibacillaceae</taxon>
        <taxon>Paenibacillus</taxon>
    </lineage>
</organism>
<keyword evidence="5" id="KW-1185">Reference proteome</keyword>
<dbReference type="InterPro" id="IPR013783">
    <property type="entry name" value="Ig-like_fold"/>
</dbReference>
<dbReference type="Proteomes" id="UP000463051">
    <property type="component" value="Unassembled WGS sequence"/>
</dbReference>
<comment type="caution">
    <text evidence="4">The sequence shown here is derived from an EMBL/GenBank/DDBJ whole genome shotgun (WGS) entry which is preliminary data.</text>
</comment>
<dbReference type="PROSITE" id="PS51272">
    <property type="entry name" value="SLH"/>
    <property type="match status" value="3"/>
</dbReference>
<dbReference type="PANTHER" id="PTHR43308:SF5">
    <property type="entry name" value="S-LAYER PROTEIN _ PEPTIDOGLYCAN ENDO-BETA-N-ACETYLGLUCOSAMINIDASE"/>
    <property type="match status" value="1"/>
</dbReference>